<dbReference type="EMBL" id="JAEDAM010000002">
    <property type="protein sequence ID" value="MBS8121503.1"/>
    <property type="molecule type" value="Genomic_DNA"/>
</dbReference>
<dbReference type="RefSeq" id="WP_213348087.1">
    <property type="nucleotide sequence ID" value="NZ_JAEDAM010000002.1"/>
</dbReference>
<gene>
    <name evidence="2" type="ORF">VAMP_5n254</name>
</gene>
<reference evidence="2 3" key="1">
    <citation type="journal article" date="2021" name="Nat. Commun.">
        <title>Reductive evolution and unique predatory mode in the CPR bacterium Vampirococcus lugosii.</title>
        <authorList>
            <person name="Moreira D."/>
            <person name="Zivanovic Y."/>
            <person name="Lopez-Archilla A.I."/>
            <person name="Iniesto M."/>
            <person name="Lopez-Garcia P."/>
        </authorList>
    </citation>
    <scope>NUCLEOTIDE SEQUENCE [LARGE SCALE GENOMIC DNA]</scope>
    <source>
        <strain evidence="2">Chiprana</strain>
    </source>
</reference>
<keyword evidence="3" id="KW-1185">Reference proteome</keyword>
<dbReference type="Proteomes" id="UP000680365">
    <property type="component" value="Unassembled WGS sequence"/>
</dbReference>
<comment type="caution">
    <text evidence="2">The sequence shown here is derived from an EMBL/GenBank/DDBJ whole genome shotgun (WGS) entry which is preliminary data.</text>
</comment>
<sequence length="60" mass="6766">MENMNNREVNEINENPAELDSVEREGLQNLKESPKILEECANNLKQALTGKLDLSGLPDR</sequence>
<name>A0ABS5QJV6_9BACT</name>
<feature type="region of interest" description="Disordered" evidence="1">
    <location>
        <begin position="1"/>
        <end position="27"/>
    </location>
</feature>
<evidence type="ECO:0000313" key="2">
    <source>
        <dbReference type="EMBL" id="MBS8121503.1"/>
    </source>
</evidence>
<protein>
    <submittedName>
        <fullName evidence="2">Uncharacterized protein</fullName>
    </submittedName>
</protein>
<accession>A0ABS5QJV6</accession>
<organism evidence="2 3">
    <name type="scientific">Candidatus Vampirococcus lugosii</name>
    <dbReference type="NCBI Taxonomy" id="2789015"/>
    <lineage>
        <taxon>Bacteria</taxon>
        <taxon>Candidatus Absconditibacteriota</taxon>
        <taxon>Vampirococcus</taxon>
    </lineage>
</organism>
<evidence type="ECO:0000313" key="3">
    <source>
        <dbReference type="Proteomes" id="UP000680365"/>
    </source>
</evidence>
<evidence type="ECO:0000256" key="1">
    <source>
        <dbReference type="SAM" id="MobiDB-lite"/>
    </source>
</evidence>
<proteinExistence type="predicted"/>